<evidence type="ECO:0000256" key="2">
    <source>
        <dbReference type="ARBA" id="ARBA00023125"/>
    </source>
</evidence>
<evidence type="ECO:0000313" key="5">
    <source>
        <dbReference type="EMBL" id="MET3604333.1"/>
    </source>
</evidence>
<dbReference type="AlphaFoldDB" id="A0A5C1Q7K1"/>
<reference evidence="6 7" key="1">
    <citation type="submission" date="2019-02" db="EMBL/GenBank/DDBJ databases">
        <title>Complete Genome Sequence and Methylome Analysis of Sphaerotilus natans subsp. sulfidivorans D-507.</title>
        <authorList>
            <person name="Fomenkov A."/>
            <person name="Gridneva E."/>
            <person name="Smolyakov D."/>
            <person name="Dubinina G."/>
            <person name="Vincze T."/>
            <person name="Grabovich M."/>
            <person name="Roberts R.J."/>
        </authorList>
    </citation>
    <scope>NUCLEOTIDE SEQUENCE [LARGE SCALE GENOMIC DNA]</scope>
    <source>
        <strain evidence="6 7">D-507</strain>
        <plasmid evidence="7">psna507_unt10</plasmid>
        <plasmid evidence="6">pSna507_unt10</plasmid>
    </source>
</reference>
<dbReference type="SUPFAM" id="SSF47413">
    <property type="entry name" value="lambda repressor-like DNA-binding domains"/>
    <property type="match status" value="1"/>
</dbReference>
<keyword evidence="8" id="KW-1185">Reference proteome</keyword>
<proteinExistence type="predicted"/>
<dbReference type="Proteomes" id="UP001549111">
    <property type="component" value="Unassembled WGS sequence"/>
</dbReference>
<keyword evidence="3" id="KW-0804">Transcription</keyword>
<gene>
    <name evidence="5" type="ORF">ABIC99_002149</name>
    <name evidence="6" type="ORF">EWH46_19745</name>
</gene>
<evidence type="ECO:0000256" key="1">
    <source>
        <dbReference type="ARBA" id="ARBA00023015"/>
    </source>
</evidence>
<geneLocation type="plasmid" evidence="6">
    <name>pSna507_unt10</name>
</geneLocation>
<dbReference type="EMBL" id="CP035710">
    <property type="protein sequence ID" value="QEN03080.1"/>
    <property type="molecule type" value="Genomic_DNA"/>
</dbReference>
<dbReference type="Gene3D" id="1.10.260.40">
    <property type="entry name" value="lambda repressor-like DNA-binding domains"/>
    <property type="match status" value="1"/>
</dbReference>
<dbReference type="PANTHER" id="PTHR30146">
    <property type="entry name" value="LACI-RELATED TRANSCRIPTIONAL REPRESSOR"/>
    <property type="match status" value="1"/>
</dbReference>
<dbReference type="InterPro" id="IPR028082">
    <property type="entry name" value="Peripla_BP_I"/>
</dbReference>
<geneLocation type="plasmid" evidence="7">
    <name>psna507_unt10</name>
</geneLocation>
<dbReference type="Pfam" id="PF13407">
    <property type="entry name" value="Peripla_BP_4"/>
    <property type="match status" value="1"/>
</dbReference>
<dbReference type="RefSeq" id="WP_149505699.1">
    <property type="nucleotide sequence ID" value="NZ_CP035710.1"/>
</dbReference>
<evidence type="ECO:0000313" key="6">
    <source>
        <dbReference type="EMBL" id="QEN03080.1"/>
    </source>
</evidence>
<dbReference type="CDD" id="cd01392">
    <property type="entry name" value="HTH_LacI"/>
    <property type="match status" value="1"/>
</dbReference>
<sequence>MSGLTPGRRITLEAVARAAGVSLSTVDRLLNARAPVRSDTAERVREAAERLGFRASGVIEQRTRGQRPRRTLGFLLLFPGSSFYRALGRELEAAVEAEPSIRGQARIEYMEDLSAESVAARMLALGAGVDALAVVAADHPRIGEAVEQLHERGVPVFALLSDLSTPLRAGFAGPDSRRIGRSAAWFITRLAREPGRVAIFVGTHRFQCQELAEMSFRSFVREHAPRFEVLEPMMTLDSPALAAEGMHALLRRHPDLRGFYVDGGGIEGVLAALREARRDDPDLVLPVGVAHDLTAQTRAGLMGGELQAVLSIPRPLLASRLVRRMAEATEGIGATPTSLVVPIETWTPESL</sequence>
<dbReference type="SUPFAM" id="SSF53822">
    <property type="entry name" value="Periplasmic binding protein-like I"/>
    <property type="match status" value="1"/>
</dbReference>
<dbReference type="Gene3D" id="3.40.50.2300">
    <property type="match status" value="2"/>
</dbReference>
<evidence type="ECO:0000256" key="3">
    <source>
        <dbReference type="ARBA" id="ARBA00023163"/>
    </source>
</evidence>
<dbReference type="InterPro" id="IPR010982">
    <property type="entry name" value="Lambda_DNA-bd_dom_sf"/>
</dbReference>
<dbReference type="OrthoDB" id="9805774at2"/>
<dbReference type="GO" id="GO:0003700">
    <property type="term" value="F:DNA-binding transcription factor activity"/>
    <property type="evidence" value="ECO:0007669"/>
    <property type="project" value="TreeGrafter"/>
</dbReference>
<name>A0A5C1Q7K1_9BURK</name>
<organism evidence="6 7">
    <name type="scientific">Sphaerotilus sulfidivorans</name>
    <dbReference type="NCBI Taxonomy" id="639200"/>
    <lineage>
        <taxon>Bacteria</taxon>
        <taxon>Pseudomonadati</taxon>
        <taxon>Pseudomonadota</taxon>
        <taxon>Betaproteobacteria</taxon>
        <taxon>Burkholderiales</taxon>
        <taxon>Sphaerotilaceae</taxon>
        <taxon>Sphaerotilus</taxon>
    </lineage>
</organism>
<dbReference type="KEGG" id="snn:EWH46_19745"/>
<accession>A0A5C1Q7K1</accession>
<dbReference type="GO" id="GO:0000976">
    <property type="term" value="F:transcription cis-regulatory region binding"/>
    <property type="evidence" value="ECO:0007669"/>
    <property type="project" value="TreeGrafter"/>
</dbReference>
<evidence type="ECO:0000313" key="8">
    <source>
        <dbReference type="Proteomes" id="UP001549111"/>
    </source>
</evidence>
<feature type="domain" description="HTH lacI-type" evidence="4">
    <location>
        <begin position="10"/>
        <end position="56"/>
    </location>
</feature>
<dbReference type="EMBL" id="JBEPLS010000007">
    <property type="protein sequence ID" value="MET3604333.1"/>
    <property type="molecule type" value="Genomic_DNA"/>
</dbReference>
<dbReference type="CDD" id="cd06307">
    <property type="entry name" value="PBP1_sugar_binding"/>
    <property type="match status" value="1"/>
</dbReference>
<dbReference type="Proteomes" id="UP000323522">
    <property type="component" value="Plasmid pSna507_unt10"/>
</dbReference>
<dbReference type="Pfam" id="PF00356">
    <property type="entry name" value="LacI"/>
    <property type="match status" value="1"/>
</dbReference>
<dbReference type="PROSITE" id="PS50932">
    <property type="entry name" value="HTH_LACI_2"/>
    <property type="match status" value="1"/>
</dbReference>
<reference evidence="5 8" key="2">
    <citation type="submission" date="2024-06" db="EMBL/GenBank/DDBJ databases">
        <title>Genomic Encyclopedia of Type Strains, Phase IV (KMG-IV): sequencing the most valuable type-strain genomes for metagenomic binning, comparative biology and taxonomic classification.</title>
        <authorList>
            <person name="Goeker M."/>
        </authorList>
    </citation>
    <scope>NUCLEOTIDE SEQUENCE [LARGE SCALE GENOMIC DNA]</scope>
    <source>
        <strain evidence="5 8">D-501</strain>
    </source>
</reference>
<keyword evidence="1" id="KW-0805">Transcription regulation</keyword>
<dbReference type="SMART" id="SM00354">
    <property type="entry name" value="HTH_LACI"/>
    <property type="match status" value="1"/>
</dbReference>
<evidence type="ECO:0000313" key="7">
    <source>
        <dbReference type="Proteomes" id="UP000323522"/>
    </source>
</evidence>
<keyword evidence="6" id="KW-0614">Plasmid</keyword>
<protein>
    <submittedName>
        <fullName evidence="6">LacI family DNA-binding transcriptional regulator</fullName>
    </submittedName>
    <submittedName>
        <fullName evidence="5">LacI family transcriptional regulator</fullName>
    </submittedName>
</protein>
<dbReference type="InterPro" id="IPR025997">
    <property type="entry name" value="SBP_2_dom"/>
</dbReference>
<dbReference type="InterPro" id="IPR000843">
    <property type="entry name" value="HTH_LacI"/>
</dbReference>
<evidence type="ECO:0000259" key="4">
    <source>
        <dbReference type="PROSITE" id="PS50932"/>
    </source>
</evidence>
<dbReference type="PANTHER" id="PTHR30146:SF152">
    <property type="entry name" value="TRANSCRIPTIONAL REGULATORY PROTEIN"/>
    <property type="match status" value="1"/>
</dbReference>
<keyword evidence="2 6" id="KW-0238">DNA-binding</keyword>